<protein>
    <submittedName>
        <fullName evidence="1">Uncharacterized protein</fullName>
    </submittedName>
</protein>
<dbReference type="EMBL" id="VNHM01000025">
    <property type="protein sequence ID" value="TYO92726.1"/>
    <property type="molecule type" value="Genomic_DNA"/>
</dbReference>
<name>A0A5S4ZNE8_9FIRM</name>
<organism evidence="1 2">
    <name type="scientific">Desulfallas thermosapovorans DSM 6562</name>
    <dbReference type="NCBI Taxonomy" id="1121431"/>
    <lineage>
        <taxon>Bacteria</taxon>
        <taxon>Bacillati</taxon>
        <taxon>Bacillota</taxon>
        <taxon>Clostridia</taxon>
        <taxon>Eubacteriales</taxon>
        <taxon>Desulfallaceae</taxon>
        <taxon>Desulfallas</taxon>
    </lineage>
</organism>
<reference evidence="1 2" key="1">
    <citation type="submission" date="2019-07" db="EMBL/GenBank/DDBJ databases">
        <title>Genomic Encyclopedia of Type Strains, Phase I: the one thousand microbial genomes (KMG-I) project.</title>
        <authorList>
            <person name="Kyrpides N."/>
        </authorList>
    </citation>
    <scope>NUCLEOTIDE SEQUENCE [LARGE SCALE GENOMIC DNA]</scope>
    <source>
        <strain evidence="1 2">DSM 6562</strain>
    </source>
</reference>
<comment type="caution">
    <text evidence="1">The sequence shown here is derived from an EMBL/GenBank/DDBJ whole genome shotgun (WGS) entry which is preliminary data.</text>
</comment>
<gene>
    <name evidence="1" type="ORF">LX24_02856</name>
</gene>
<keyword evidence="2" id="KW-1185">Reference proteome</keyword>
<accession>A0A5S4ZNE8</accession>
<dbReference type="RefSeq" id="WP_166512779.1">
    <property type="nucleotide sequence ID" value="NZ_VNHM01000025.1"/>
</dbReference>
<sequence>MEHTTNTKVIFADSMEEAKEKYLALGLKTEDPQAVLECYKVSELDDFDINEDFNFVGEISVSPEVMNTIRQDAERAYVLYYIENI</sequence>
<evidence type="ECO:0000313" key="2">
    <source>
        <dbReference type="Proteomes" id="UP000323166"/>
    </source>
</evidence>
<dbReference type="Proteomes" id="UP000323166">
    <property type="component" value="Unassembled WGS sequence"/>
</dbReference>
<dbReference type="AlphaFoldDB" id="A0A5S4ZNE8"/>
<evidence type="ECO:0000313" key="1">
    <source>
        <dbReference type="EMBL" id="TYO92726.1"/>
    </source>
</evidence>
<proteinExistence type="predicted"/>